<keyword evidence="2" id="KW-1185">Reference proteome</keyword>
<protein>
    <submittedName>
        <fullName evidence="1">Uncharacterized protein</fullName>
    </submittedName>
</protein>
<evidence type="ECO:0000313" key="2">
    <source>
        <dbReference type="Proteomes" id="UP000035065"/>
    </source>
</evidence>
<dbReference type="RefSeq" id="WP_009680559.1">
    <property type="nucleotide sequence ID" value="NZ_AEUD01000017.1"/>
</dbReference>
<dbReference type="Proteomes" id="UP000035065">
    <property type="component" value="Unassembled WGS sequence"/>
</dbReference>
<comment type="caution">
    <text evidence="1">The sequence shown here is derived from an EMBL/GenBank/DDBJ whole genome shotgun (WGS) entry which is preliminary data.</text>
</comment>
<gene>
    <name evidence="1" type="ORF">SCNU_16818</name>
</gene>
<dbReference type="eggNOG" id="ENOG5033Z5I">
    <property type="taxonomic scope" value="Bacteria"/>
</dbReference>
<dbReference type="AlphaFoldDB" id="F1YN67"/>
<dbReference type="STRING" id="644548.SCNU_16818"/>
<organism evidence="1 2">
    <name type="scientific">Gordonia neofelifaecis NRRL B-59395</name>
    <dbReference type="NCBI Taxonomy" id="644548"/>
    <lineage>
        <taxon>Bacteria</taxon>
        <taxon>Bacillati</taxon>
        <taxon>Actinomycetota</taxon>
        <taxon>Actinomycetes</taxon>
        <taxon>Mycobacteriales</taxon>
        <taxon>Gordoniaceae</taxon>
        <taxon>Gordonia</taxon>
    </lineage>
</organism>
<accession>F1YN67</accession>
<proteinExistence type="predicted"/>
<evidence type="ECO:0000313" key="1">
    <source>
        <dbReference type="EMBL" id="EGD53778.1"/>
    </source>
</evidence>
<name>F1YN67_9ACTN</name>
<dbReference type="OrthoDB" id="4578516at2"/>
<dbReference type="EMBL" id="AEUD01000017">
    <property type="protein sequence ID" value="EGD53778.1"/>
    <property type="molecule type" value="Genomic_DNA"/>
</dbReference>
<reference evidence="1 2" key="1">
    <citation type="journal article" date="2011" name="J. Bacteriol.">
        <title>Draft Genome Sequence of Gordonia neofelifaecis NRRL B-59395, a Cholesterol-Degrading Actinomycete.</title>
        <authorList>
            <person name="Ge F."/>
            <person name="Li W."/>
            <person name="Chen G."/>
            <person name="Liu Y."/>
            <person name="Zhang G."/>
            <person name="Yong B."/>
            <person name="Wang Q."/>
            <person name="Wang N."/>
            <person name="Huang Z."/>
            <person name="Li W."/>
            <person name="Wang J."/>
            <person name="Wu C."/>
            <person name="Xie Q."/>
            <person name="Liu G."/>
        </authorList>
    </citation>
    <scope>NUCLEOTIDE SEQUENCE [LARGE SCALE GENOMIC DNA]</scope>
    <source>
        <strain evidence="1 2">NRRL B-59395</strain>
    </source>
</reference>
<sequence>MTNRYLRYGDRRFIITRETEARLDRALNKVYAAGSAGHEWLNLYPDSEAQCRLLIAAGVPITIETEPNFDAAV</sequence>